<feature type="domain" description="Glycosyltransferase subfamily 4-like N-terminal" evidence="2">
    <location>
        <begin position="27"/>
        <end position="144"/>
    </location>
</feature>
<evidence type="ECO:0000313" key="3">
    <source>
        <dbReference type="EMBL" id="QDU66772.1"/>
    </source>
</evidence>
<dbReference type="InterPro" id="IPR028098">
    <property type="entry name" value="Glyco_trans_4-like_N"/>
</dbReference>
<dbReference type="Pfam" id="PF13692">
    <property type="entry name" value="Glyco_trans_1_4"/>
    <property type="match status" value="1"/>
</dbReference>
<dbReference type="Gene3D" id="3.40.50.2000">
    <property type="entry name" value="Glycogen Phosphorylase B"/>
    <property type="match status" value="2"/>
</dbReference>
<keyword evidence="4" id="KW-1185">Reference proteome</keyword>
<dbReference type="AlphaFoldDB" id="A0A518BIH7"/>
<reference evidence="3 4" key="1">
    <citation type="submission" date="2019-02" db="EMBL/GenBank/DDBJ databases">
        <title>Deep-cultivation of Planctomycetes and their phenomic and genomic characterization uncovers novel biology.</title>
        <authorList>
            <person name="Wiegand S."/>
            <person name="Jogler M."/>
            <person name="Boedeker C."/>
            <person name="Pinto D."/>
            <person name="Vollmers J."/>
            <person name="Rivas-Marin E."/>
            <person name="Kohn T."/>
            <person name="Peeters S.H."/>
            <person name="Heuer A."/>
            <person name="Rast P."/>
            <person name="Oberbeckmann S."/>
            <person name="Bunk B."/>
            <person name="Jeske O."/>
            <person name="Meyerdierks A."/>
            <person name="Storesund J.E."/>
            <person name="Kallscheuer N."/>
            <person name="Luecker S."/>
            <person name="Lage O.M."/>
            <person name="Pohl T."/>
            <person name="Merkel B.J."/>
            <person name="Hornburger P."/>
            <person name="Mueller R.-W."/>
            <person name="Bruemmer F."/>
            <person name="Labrenz M."/>
            <person name="Spormann A.M."/>
            <person name="Op den Camp H."/>
            <person name="Overmann J."/>
            <person name="Amann R."/>
            <person name="Jetten M.S.M."/>
            <person name="Mascher T."/>
            <person name="Medema M.H."/>
            <person name="Devos D.P."/>
            <person name="Kaster A.-K."/>
            <person name="Ovreas L."/>
            <person name="Rohde M."/>
            <person name="Galperin M.Y."/>
            <person name="Jogler C."/>
        </authorList>
    </citation>
    <scope>NUCLEOTIDE SEQUENCE [LARGE SCALE GENOMIC DNA]</scope>
    <source>
        <strain evidence="3 4">Pla133</strain>
    </source>
</reference>
<feature type="region of interest" description="Disordered" evidence="1">
    <location>
        <begin position="453"/>
        <end position="490"/>
    </location>
</feature>
<dbReference type="Proteomes" id="UP000316921">
    <property type="component" value="Chromosome"/>
</dbReference>
<dbReference type="Pfam" id="PF13439">
    <property type="entry name" value="Glyco_transf_4"/>
    <property type="match status" value="1"/>
</dbReference>
<dbReference type="KEGG" id="pbap:Pla133_18480"/>
<evidence type="ECO:0000256" key="1">
    <source>
        <dbReference type="SAM" id="MobiDB-lite"/>
    </source>
</evidence>
<protein>
    <submittedName>
        <fullName evidence="3">D-inositol 3-phosphate glycosyltransferase</fullName>
        <ecNumber evidence="3">2.4.1.250</ecNumber>
    </submittedName>
</protein>
<dbReference type="SUPFAM" id="SSF53756">
    <property type="entry name" value="UDP-Glycosyltransferase/glycogen phosphorylase"/>
    <property type="match status" value="1"/>
</dbReference>
<dbReference type="EC" id="2.4.1.250" evidence="3"/>
<dbReference type="InterPro" id="IPR050194">
    <property type="entry name" value="Glycosyltransferase_grp1"/>
</dbReference>
<keyword evidence="3" id="KW-0808">Transferase</keyword>
<accession>A0A518BIH7</accession>
<dbReference type="RefSeq" id="WP_145064581.1">
    <property type="nucleotide sequence ID" value="NZ_CP036287.1"/>
</dbReference>
<dbReference type="GO" id="GO:0102710">
    <property type="term" value="F:D-inositol-3-phosphate glycosyltransferase activity"/>
    <property type="evidence" value="ECO:0007669"/>
    <property type="project" value="UniProtKB-EC"/>
</dbReference>
<dbReference type="PANTHER" id="PTHR45947">
    <property type="entry name" value="SULFOQUINOVOSYL TRANSFERASE SQD2"/>
    <property type="match status" value="1"/>
</dbReference>
<evidence type="ECO:0000259" key="2">
    <source>
        <dbReference type="Pfam" id="PF13439"/>
    </source>
</evidence>
<sequence length="490" mass="51972">MPADTFQYARGRGLNIGLIAMGWPPDVGGVPSHTADLAREFIARGHQVYVLCLDTRGELEPLSTFDSDVDGVEVRRVAYAYGDHAKLADLMVHDGLRNVILGWMAETPCDLIHVHHVTGFGASALHAVHDVGQPLALTLHDYWLLDPRGQLFGSDGHARDANDLEGLTADIASSWKHLLPSGGGAAVGPLGETLTDDLAAVRAHREYALGALALPGLLVAPSEAARAVYESAGVQKGRIRVVENGVEAEDLAAEVARLRAAAPPRPADEPLRLGLFGTTLPSKGAAELAEAFVEADLPNLRLVIAGNRPSFHGDNSYVERLEALAAAHDSIELRPEYARSELAALLAEVDGVAAPSRWEEVYGLTVREARAAGLPVLVSDRGALPAVAEGGRAGLVVPADDRAAWVDALRRFAADDAARATWGSHESSLRTASQMAAELEGLYLDLVEESTGIRPDLRRSEPDGGDAEPAAPSAPEQPAKRGFLGRLFGR</sequence>
<gene>
    <name evidence="3" type="primary">mshA_3</name>
    <name evidence="3" type="ORF">Pla133_18480</name>
</gene>
<evidence type="ECO:0000313" key="4">
    <source>
        <dbReference type="Proteomes" id="UP000316921"/>
    </source>
</evidence>
<organism evidence="3 4">
    <name type="scientific">Engelhardtia mirabilis</name>
    <dbReference type="NCBI Taxonomy" id="2528011"/>
    <lineage>
        <taxon>Bacteria</taxon>
        <taxon>Pseudomonadati</taxon>
        <taxon>Planctomycetota</taxon>
        <taxon>Planctomycetia</taxon>
        <taxon>Planctomycetia incertae sedis</taxon>
        <taxon>Engelhardtia</taxon>
    </lineage>
</organism>
<dbReference type="PANTHER" id="PTHR45947:SF3">
    <property type="entry name" value="SULFOQUINOVOSYL TRANSFERASE SQD2"/>
    <property type="match status" value="1"/>
</dbReference>
<feature type="compositionally biased region" description="Low complexity" evidence="1">
    <location>
        <begin position="467"/>
        <end position="477"/>
    </location>
</feature>
<dbReference type="EMBL" id="CP036287">
    <property type="protein sequence ID" value="QDU66772.1"/>
    <property type="molecule type" value="Genomic_DNA"/>
</dbReference>
<proteinExistence type="predicted"/>
<name>A0A518BIH7_9BACT</name>
<keyword evidence="3" id="KW-0328">Glycosyltransferase</keyword>